<keyword evidence="2" id="KW-1185">Reference proteome</keyword>
<dbReference type="InterPro" id="IPR002347">
    <property type="entry name" value="SDR_fam"/>
</dbReference>
<sequence length="221" mass="23314">MQQALVIGASGGIGRALCAELVRRDWQVTGLSRSKDGLDVTDAATVNNQMGALEGPFQRIIIATGALEIDKHSPEKALKHITPEGMAAQFALNATGPALVLAHAARLMPRDAPCVVATLSARVGSIGDNRAGGWHSYRAAKAALNQIIRGAAIELGRSHKQLACIALHPGTVATPFTEKYLGRHPAVAPDHAATRLLDVMDTLGPEQSGQFFDYAGKPVSW</sequence>
<dbReference type="PRINTS" id="PR00081">
    <property type="entry name" value="GDHRDH"/>
</dbReference>
<dbReference type="AlphaFoldDB" id="A0A3B0M838"/>
<accession>A0A3B0M838</accession>
<gene>
    <name evidence="1" type="primary">csgA_2</name>
    <name evidence="1" type="ORF">ROE7235_01899</name>
</gene>
<dbReference type="Proteomes" id="UP000272908">
    <property type="component" value="Unassembled WGS sequence"/>
</dbReference>
<dbReference type="EMBL" id="UIHC01000016">
    <property type="protein sequence ID" value="SUZ32145.1"/>
    <property type="molecule type" value="Genomic_DNA"/>
</dbReference>
<organism evidence="1 2">
    <name type="scientific">Roseinatronobacter ekhonensis</name>
    <dbReference type="NCBI Taxonomy" id="254356"/>
    <lineage>
        <taxon>Bacteria</taxon>
        <taxon>Pseudomonadati</taxon>
        <taxon>Pseudomonadota</taxon>
        <taxon>Alphaproteobacteria</taxon>
        <taxon>Rhodobacterales</taxon>
        <taxon>Paracoccaceae</taxon>
        <taxon>Roseinatronobacter</taxon>
    </lineage>
</organism>
<dbReference type="Pfam" id="PF13561">
    <property type="entry name" value="adh_short_C2"/>
    <property type="match status" value="1"/>
</dbReference>
<evidence type="ECO:0000313" key="1">
    <source>
        <dbReference type="EMBL" id="SUZ32145.1"/>
    </source>
</evidence>
<dbReference type="PANTHER" id="PTHR43544:SF12">
    <property type="entry name" value="NAD(P)-BINDING ROSSMANN-FOLD SUPERFAMILY PROTEIN"/>
    <property type="match status" value="1"/>
</dbReference>
<evidence type="ECO:0000313" key="2">
    <source>
        <dbReference type="Proteomes" id="UP000272908"/>
    </source>
</evidence>
<dbReference type="InterPro" id="IPR036291">
    <property type="entry name" value="NAD(P)-bd_dom_sf"/>
</dbReference>
<protein>
    <submittedName>
        <fullName evidence="1">C-factor</fullName>
    </submittedName>
</protein>
<dbReference type="OrthoDB" id="9785826at2"/>
<dbReference type="GO" id="GO:0016491">
    <property type="term" value="F:oxidoreductase activity"/>
    <property type="evidence" value="ECO:0007669"/>
    <property type="project" value="TreeGrafter"/>
</dbReference>
<dbReference type="GO" id="GO:0005737">
    <property type="term" value="C:cytoplasm"/>
    <property type="evidence" value="ECO:0007669"/>
    <property type="project" value="TreeGrafter"/>
</dbReference>
<dbReference type="RefSeq" id="WP_121094970.1">
    <property type="nucleotide sequence ID" value="NZ_UIHC01000016.1"/>
</dbReference>
<dbReference type="Gene3D" id="3.40.50.720">
    <property type="entry name" value="NAD(P)-binding Rossmann-like Domain"/>
    <property type="match status" value="1"/>
</dbReference>
<name>A0A3B0M838_9RHOB</name>
<reference evidence="2" key="1">
    <citation type="submission" date="2018-08" db="EMBL/GenBank/DDBJ databases">
        <authorList>
            <person name="Rodrigo-Torres L."/>
            <person name="Arahal R. D."/>
            <person name="Lucena T."/>
        </authorList>
    </citation>
    <scope>NUCLEOTIDE SEQUENCE [LARGE SCALE GENOMIC DNA]</scope>
    <source>
        <strain evidence="2">CECT 7235</strain>
    </source>
</reference>
<dbReference type="SUPFAM" id="SSF51735">
    <property type="entry name" value="NAD(P)-binding Rossmann-fold domains"/>
    <property type="match status" value="1"/>
</dbReference>
<dbReference type="PANTHER" id="PTHR43544">
    <property type="entry name" value="SHORT-CHAIN DEHYDROGENASE/REDUCTASE"/>
    <property type="match status" value="1"/>
</dbReference>
<dbReference type="InterPro" id="IPR051468">
    <property type="entry name" value="Fungal_SecMetab_SDRs"/>
</dbReference>
<proteinExistence type="predicted"/>